<dbReference type="STRING" id="1513271.XM47_02555"/>
<gene>
    <name evidence="1" type="ORF">XM47_02555</name>
</gene>
<evidence type="ECO:0000313" key="2">
    <source>
        <dbReference type="Proteomes" id="UP000037600"/>
    </source>
</evidence>
<name>A0A0J8GYX3_9ALTE</name>
<comment type="caution">
    <text evidence="1">The sequence shown here is derived from an EMBL/GenBank/DDBJ whole genome shotgun (WGS) entry which is preliminary data.</text>
</comment>
<evidence type="ECO:0008006" key="3">
    <source>
        <dbReference type="Google" id="ProtNLM"/>
    </source>
</evidence>
<dbReference type="RefSeq" id="WP_048689244.1">
    <property type="nucleotide sequence ID" value="NZ_KQ130483.1"/>
</dbReference>
<dbReference type="OrthoDB" id="6378734at2"/>
<sequence>MAKTIAIYALSNALNLEDCCQNAKFWGVNTLILSPDLLNDPDNFELVKSYGLKIWLNVSIFNAPEYLKRKPEHFAISNKGHIAKTSWCQFVCPSQSGYIDKLVSDLKSWLEADQVSYISLDFLRHYLFWQDQPYELINADDIEYGCFCNLCLNRFIQETEQNIAITDVTSETQVKLQYQAWRIELITQTAKKLYNEIKTIAPKSEIILNTMPWKYDEFNSALEKFGGQKLDTLANYFDAICPIAFSHITPQEASEKAALMEYYHSISDKKIYYGLQVDHWRLKFDIPNNQFETELKRNIVEAKDGMVIYNYKHLVENEEKARILKRHLNPEIHF</sequence>
<dbReference type="Proteomes" id="UP000037600">
    <property type="component" value="Unassembled WGS sequence"/>
</dbReference>
<reference evidence="1 2" key="1">
    <citation type="submission" date="2015-04" db="EMBL/GenBank/DDBJ databases">
        <title>Draft Genome Sequence of the Novel Agar-Digesting Marine Bacterium Q1.</title>
        <authorList>
            <person name="Li Y."/>
            <person name="Li D."/>
            <person name="Chen G."/>
            <person name="Du Z."/>
        </authorList>
    </citation>
    <scope>NUCLEOTIDE SEQUENCE [LARGE SCALE GENOMIC DNA]</scope>
    <source>
        <strain evidence="1 2">Q1</strain>
    </source>
</reference>
<organism evidence="1 2">
    <name type="scientific">Catenovulum maritimum</name>
    <dbReference type="NCBI Taxonomy" id="1513271"/>
    <lineage>
        <taxon>Bacteria</taxon>
        <taxon>Pseudomonadati</taxon>
        <taxon>Pseudomonadota</taxon>
        <taxon>Gammaproteobacteria</taxon>
        <taxon>Alteromonadales</taxon>
        <taxon>Alteromonadaceae</taxon>
        <taxon>Catenovulum</taxon>
    </lineage>
</organism>
<accession>A0A0J8GYX3</accession>
<dbReference type="AlphaFoldDB" id="A0A0J8GYX3"/>
<protein>
    <recommendedName>
        <fullName evidence="3">DUF4015 domain-containing protein</fullName>
    </recommendedName>
</protein>
<dbReference type="Gene3D" id="3.20.20.80">
    <property type="entry name" value="Glycosidases"/>
    <property type="match status" value="1"/>
</dbReference>
<evidence type="ECO:0000313" key="1">
    <source>
        <dbReference type="EMBL" id="KMT66444.1"/>
    </source>
</evidence>
<keyword evidence="2" id="KW-1185">Reference proteome</keyword>
<dbReference type="EMBL" id="LAZL01000003">
    <property type="protein sequence ID" value="KMT66444.1"/>
    <property type="molecule type" value="Genomic_DNA"/>
</dbReference>
<proteinExistence type="predicted"/>